<dbReference type="GO" id="GO:0019005">
    <property type="term" value="C:SCF ubiquitin ligase complex"/>
    <property type="evidence" value="ECO:0007669"/>
    <property type="project" value="TreeGrafter"/>
</dbReference>
<dbReference type="Gene3D" id="3.80.10.10">
    <property type="entry name" value="Ribonuclease Inhibitor"/>
    <property type="match status" value="1"/>
</dbReference>
<dbReference type="InterPro" id="IPR006553">
    <property type="entry name" value="Leu-rich_rpt_Cys-con_subtyp"/>
</dbReference>
<organism evidence="2 3">
    <name type="scientific">Entomortierella parvispora</name>
    <dbReference type="NCBI Taxonomy" id="205924"/>
    <lineage>
        <taxon>Eukaryota</taxon>
        <taxon>Fungi</taxon>
        <taxon>Fungi incertae sedis</taxon>
        <taxon>Mucoromycota</taxon>
        <taxon>Mortierellomycotina</taxon>
        <taxon>Mortierellomycetes</taxon>
        <taxon>Mortierellales</taxon>
        <taxon>Mortierellaceae</taxon>
        <taxon>Entomortierella</taxon>
    </lineage>
</organism>
<name>A0A9P3H544_9FUNG</name>
<proteinExistence type="predicted"/>
<comment type="caution">
    <text evidence="2">The sequence shown here is derived from an EMBL/GenBank/DDBJ whole genome shotgun (WGS) entry which is preliminary data.</text>
</comment>
<sequence length="629" mass="69888">MHDIIPGPPLLEACAQDSKTSTQTLPSPLTSRRRCVMDRVLGMPELVHAMAQYFIEPDFRQMSLVCQLWHSVWSPYQWRALSLSTRPPFPPSNDPSTAGAGPDILSKPGLARYGSRVLQLKAPWLTADEFQALSLHCPCLQELTIAHFELPRSLFGPMLSRWRELRALSLEVGKDDDLRSDGEGSAGLLRTIAQSALHGLECIELTFQWYVKMDVDLIFTVLKSYPLLKTFKLTDADIIATQSISGKLTKGSHRHGKGKEVIGVHDPSNGSSAGSTGINAQRKQLAKDYEQENTSLEHEPEWVDAVGSFGLRCLCISSSYISDSTLELILECCPRLESIQLHSCNEVTDQTLSTLARLNRRLRRLSLSACRSITSQGLIELFAGIEDMTQIHLCDLSLIRDDCLEALAKHHGHSLQRVNIYFSALLTERGIMSILTGCRNLRVLGFQAYGSSIKLFEVPWASNRTLERLDLQSTFKGAVASLSLLTDTADPDGSRDVSTLERETEGNHLENRQNGRRGFMAMAIGELLSSLPRLWDLGLQAKGMERAIIEGLNASQRIRVLHFYGLQSIGSGSVVGNPIPWRNLRKGYPHLRRFACGALGAYRDFIKEELAKVDIEFLPSSAVSNMAFE</sequence>
<dbReference type="SMART" id="SM00367">
    <property type="entry name" value="LRR_CC"/>
    <property type="match status" value="3"/>
</dbReference>
<dbReference type="AlphaFoldDB" id="A0A9P3H544"/>
<reference evidence="2" key="1">
    <citation type="submission" date="2021-11" db="EMBL/GenBank/DDBJ databases">
        <authorList>
            <person name="Herlambang A."/>
            <person name="Guo Y."/>
            <person name="Takashima Y."/>
            <person name="Nishizawa T."/>
        </authorList>
    </citation>
    <scope>NUCLEOTIDE SEQUENCE</scope>
    <source>
        <strain evidence="2">E1425</strain>
    </source>
</reference>
<feature type="region of interest" description="Disordered" evidence="1">
    <location>
        <begin position="489"/>
        <end position="512"/>
    </location>
</feature>
<dbReference type="OrthoDB" id="550575at2759"/>
<dbReference type="Proteomes" id="UP000827284">
    <property type="component" value="Unassembled WGS sequence"/>
</dbReference>
<evidence type="ECO:0000313" key="3">
    <source>
        <dbReference type="Proteomes" id="UP000827284"/>
    </source>
</evidence>
<evidence type="ECO:0000313" key="2">
    <source>
        <dbReference type="EMBL" id="GJJ70290.1"/>
    </source>
</evidence>
<evidence type="ECO:0008006" key="4">
    <source>
        <dbReference type="Google" id="ProtNLM"/>
    </source>
</evidence>
<reference evidence="2" key="2">
    <citation type="journal article" date="2022" name="Microbiol. Resour. Announc.">
        <title>Whole-Genome Sequence of Entomortierella parvispora E1425, a Mucoromycotan Fungus Associated with Burkholderiaceae-Related Endosymbiotic Bacteria.</title>
        <authorList>
            <person name="Herlambang A."/>
            <person name="Guo Y."/>
            <person name="Takashima Y."/>
            <person name="Narisawa K."/>
            <person name="Ohta H."/>
            <person name="Nishizawa T."/>
        </authorList>
    </citation>
    <scope>NUCLEOTIDE SEQUENCE</scope>
    <source>
        <strain evidence="2">E1425</strain>
    </source>
</reference>
<accession>A0A9P3H544</accession>
<gene>
    <name evidence="2" type="ORF">EMPS_02639</name>
</gene>
<dbReference type="EMBL" id="BQFW01000004">
    <property type="protein sequence ID" value="GJJ70290.1"/>
    <property type="molecule type" value="Genomic_DNA"/>
</dbReference>
<dbReference type="SUPFAM" id="SSF52047">
    <property type="entry name" value="RNI-like"/>
    <property type="match status" value="1"/>
</dbReference>
<evidence type="ECO:0000256" key="1">
    <source>
        <dbReference type="SAM" id="MobiDB-lite"/>
    </source>
</evidence>
<keyword evidence="3" id="KW-1185">Reference proteome</keyword>
<feature type="compositionally biased region" description="Basic and acidic residues" evidence="1">
    <location>
        <begin position="492"/>
        <end position="512"/>
    </location>
</feature>
<dbReference type="PANTHER" id="PTHR13318">
    <property type="entry name" value="PARTNER OF PAIRED, ISOFORM B-RELATED"/>
    <property type="match status" value="1"/>
</dbReference>
<dbReference type="InterPro" id="IPR032675">
    <property type="entry name" value="LRR_dom_sf"/>
</dbReference>
<protein>
    <recommendedName>
        <fullName evidence="4">F-box domain-containing protein</fullName>
    </recommendedName>
</protein>
<dbReference type="GO" id="GO:0031146">
    <property type="term" value="P:SCF-dependent proteasomal ubiquitin-dependent protein catabolic process"/>
    <property type="evidence" value="ECO:0007669"/>
    <property type="project" value="TreeGrafter"/>
</dbReference>